<dbReference type="Pfam" id="PF00089">
    <property type="entry name" value="Trypsin"/>
    <property type="match status" value="1"/>
</dbReference>
<organism evidence="7 8">
    <name type="scientific">Pendulispora rubella</name>
    <dbReference type="NCBI Taxonomy" id="2741070"/>
    <lineage>
        <taxon>Bacteria</taxon>
        <taxon>Pseudomonadati</taxon>
        <taxon>Myxococcota</taxon>
        <taxon>Myxococcia</taxon>
        <taxon>Myxococcales</taxon>
        <taxon>Sorangiineae</taxon>
        <taxon>Pendulisporaceae</taxon>
        <taxon>Pendulispora</taxon>
    </lineage>
</organism>
<feature type="signal peptide" evidence="5">
    <location>
        <begin position="1"/>
        <end position="27"/>
    </location>
</feature>
<evidence type="ECO:0000313" key="7">
    <source>
        <dbReference type="EMBL" id="WXB02842.1"/>
    </source>
</evidence>
<evidence type="ECO:0000256" key="5">
    <source>
        <dbReference type="SAM" id="SignalP"/>
    </source>
</evidence>
<dbReference type="Gene3D" id="2.40.10.10">
    <property type="entry name" value="Trypsin-like serine proteases"/>
    <property type="match status" value="1"/>
</dbReference>
<dbReference type="PANTHER" id="PTHR24276:SF98">
    <property type="entry name" value="FI18310P1-RELATED"/>
    <property type="match status" value="1"/>
</dbReference>
<name>A0ABZ2KVY2_9BACT</name>
<dbReference type="SUPFAM" id="SSF50494">
    <property type="entry name" value="Trypsin-like serine proteases"/>
    <property type="match status" value="1"/>
</dbReference>
<evidence type="ECO:0000259" key="6">
    <source>
        <dbReference type="PROSITE" id="PS50240"/>
    </source>
</evidence>
<dbReference type="Proteomes" id="UP001374803">
    <property type="component" value="Chromosome"/>
</dbReference>
<comment type="similarity">
    <text evidence="1">Belongs to the peptidase S1 family.</text>
</comment>
<keyword evidence="7" id="KW-0378">Hydrolase</keyword>
<dbReference type="InterPro" id="IPR001254">
    <property type="entry name" value="Trypsin_dom"/>
</dbReference>
<evidence type="ECO:0000256" key="2">
    <source>
        <dbReference type="ARBA" id="ARBA00023157"/>
    </source>
</evidence>
<sequence>MPKPRSSYLLPLLAAALTAAYASSSNAEEDTGSTSQPIISGSASPASQNSVVMLVHLANGGGGETCTATLVAPNLLVTARHCVSATGKQPFYCDKNGKVQNDGNGGGEVGADHKPSDLYVFTGTSRPVLNGTAPAQPSARGKKIFHDDATAVCGHDLALLLLENNVSAPLATIRLDSQAGKGEKITAVGWGVTLDTQRPSQRQQRTGIPILQVGPYSDDRVDVPGNDFLVGESTCSGDSGGPAFSEDTNALIGVVSRGGNGKDATNPADGCTNADNDYTQTSPFKSLIERAFTESGYSAQVETGRPTNNGSGGDGGGGCSASPLSSSRSMGAAVGLMALGIASVMVRRTRRRQS</sequence>
<feature type="chain" id="PRO_5045467560" evidence="5">
    <location>
        <begin position="28"/>
        <end position="354"/>
    </location>
</feature>
<gene>
    <name evidence="7" type="ORF">LVJ94_38785</name>
</gene>
<dbReference type="InterPro" id="IPR043504">
    <property type="entry name" value="Peptidase_S1_PA_chymotrypsin"/>
</dbReference>
<feature type="domain" description="Peptidase S1" evidence="6">
    <location>
        <begin position="38"/>
        <end position="293"/>
    </location>
</feature>
<evidence type="ECO:0000313" key="8">
    <source>
        <dbReference type="Proteomes" id="UP001374803"/>
    </source>
</evidence>
<feature type="transmembrane region" description="Helical" evidence="4">
    <location>
        <begin position="329"/>
        <end position="346"/>
    </location>
</feature>
<dbReference type="InterPro" id="IPR001314">
    <property type="entry name" value="Peptidase_S1A"/>
</dbReference>
<feature type="region of interest" description="Disordered" evidence="3">
    <location>
        <begin position="300"/>
        <end position="325"/>
    </location>
</feature>
<dbReference type="GO" id="GO:0016787">
    <property type="term" value="F:hydrolase activity"/>
    <property type="evidence" value="ECO:0007669"/>
    <property type="project" value="UniProtKB-KW"/>
</dbReference>
<keyword evidence="5" id="KW-0732">Signal</keyword>
<dbReference type="EMBL" id="CP089983">
    <property type="protein sequence ID" value="WXB02842.1"/>
    <property type="molecule type" value="Genomic_DNA"/>
</dbReference>
<feature type="compositionally biased region" description="Polar residues" evidence="3">
    <location>
        <begin position="32"/>
        <end position="44"/>
    </location>
</feature>
<evidence type="ECO:0000256" key="4">
    <source>
        <dbReference type="SAM" id="Phobius"/>
    </source>
</evidence>
<keyword evidence="4" id="KW-0812">Transmembrane</keyword>
<accession>A0ABZ2KVY2</accession>
<dbReference type="PROSITE" id="PS50240">
    <property type="entry name" value="TRYPSIN_DOM"/>
    <property type="match status" value="1"/>
</dbReference>
<feature type="compositionally biased region" description="Gly residues" evidence="3">
    <location>
        <begin position="310"/>
        <end position="319"/>
    </location>
</feature>
<keyword evidence="8" id="KW-1185">Reference proteome</keyword>
<keyword evidence="4" id="KW-0472">Membrane</keyword>
<evidence type="ECO:0000256" key="3">
    <source>
        <dbReference type="SAM" id="MobiDB-lite"/>
    </source>
</evidence>
<keyword evidence="4" id="KW-1133">Transmembrane helix</keyword>
<evidence type="ECO:0000256" key="1">
    <source>
        <dbReference type="ARBA" id="ARBA00007664"/>
    </source>
</evidence>
<dbReference type="RefSeq" id="WP_394832467.1">
    <property type="nucleotide sequence ID" value="NZ_CP089929.1"/>
</dbReference>
<dbReference type="SMART" id="SM00020">
    <property type="entry name" value="Tryp_SPc"/>
    <property type="match status" value="1"/>
</dbReference>
<dbReference type="EC" id="3.4.21.-" evidence="7"/>
<feature type="compositionally biased region" description="Polar residues" evidence="3">
    <location>
        <begin position="300"/>
        <end position="309"/>
    </location>
</feature>
<dbReference type="InterPro" id="IPR050430">
    <property type="entry name" value="Peptidase_S1"/>
</dbReference>
<dbReference type="PANTHER" id="PTHR24276">
    <property type="entry name" value="POLYSERASE-RELATED"/>
    <property type="match status" value="1"/>
</dbReference>
<feature type="region of interest" description="Disordered" evidence="3">
    <location>
        <begin position="25"/>
        <end position="44"/>
    </location>
</feature>
<reference evidence="7" key="1">
    <citation type="submission" date="2021-12" db="EMBL/GenBank/DDBJ databases">
        <title>Discovery of the Pendulisporaceae a myxobacterial family with distinct sporulation behavior and unique specialized metabolism.</title>
        <authorList>
            <person name="Garcia R."/>
            <person name="Popoff A."/>
            <person name="Bader C.D."/>
            <person name="Loehr J."/>
            <person name="Walesch S."/>
            <person name="Walt C."/>
            <person name="Boldt J."/>
            <person name="Bunk B."/>
            <person name="Haeckl F.J.F.P.J."/>
            <person name="Gunesch A.P."/>
            <person name="Birkelbach J."/>
            <person name="Nuebel U."/>
            <person name="Pietschmann T."/>
            <person name="Bach T."/>
            <person name="Mueller R."/>
        </authorList>
    </citation>
    <scope>NUCLEOTIDE SEQUENCE</scope>
    <source>
        <strain evidence="7">MSr11367</strain>
    </source>
</reference>
<keyword evidence="2" id="KW-1015">Disulfide bond</keyword>
<dbReference type="PRINTS" id="PR00722">
    <property type="entry name" value="CHYMOTRYPSIN"/>
</dbReference>
<protein>
    <submittedName>
        <fullName evidence="7">Trypsin-like serine protease</fullName>
        <ecNumber evidence="7">3.4.21.-</ecNumber>
    </submittedName>
</protein>
<dbReference type="InterPro" id="IPR009003">
    <property type="entry name" value="Peptidase_S1_PA"/>
</dbReference>
<proteinExistence type="inferred from homology"/>